<evidence type="ECO:0000256" key="2">
    <source>
        <dbReference type="ARBA" id="ARBA00001958"/>
    </source>
</evidence>
<evidence type="ECO:0000256" key="12">
    <source>
        <dbReference type="ARBA" id="ARBA00022958"/>
    </source>
</evidence>
<dbReference type="GO" id="GO:0046872">
    <property type="term" value="F:metal ion binding"/>
    <property type="evidence" value="ECO:0007669"/>
    <property type="project" value="UniProtKB-KW"/>
</dbReference>
<comment type="function">
    <text evidence="16">Catalyzes the phosphorylation of pantothenate (Pan), the first step in CoA biosynthesis.</text>
</comment>
<dbReference type="InterPro" id="IPR043129">
    <property type="entry name" value="ATPase_NBD"/>
</dbReference>
<reference evidence="17" key="2">
    <citation type="submission" date="2020-09" db="EMBL/GenBank/DDBJ databases">
        <authorList>
            <person name="Sun Q."/>
            <person name="Kim S."/>
        </authorList>
    </citation>
    <scope>NUCLEOTIDE SEQUENCE</scope>
    <source>
        <strain evidence="17">KCTC 12368</strain>
    </source>
</reference>
<keyword evidence="10 16" id="KW-0418">Kinase</keyword>
<protein>
    <recommendedName>
        <fullName evidence="15 16">Type III pantothenate kinase</fullName>
        <ecNumber evidence="6 16">2.7.1.33</ecNumber>
    </recommendedName>
    <alternativeName>
        <fullName evidence="16">PanK-III</fullName>
    </alternativeName>
    <alternativeName>
        <fullName evidence="16">Pantothenic acid kinase</fullName>
    </alternativeName>
</protein>
<evidence type="ECO:0000256" key="11">
    <source>
        <dbReference type="ARBA" id="ARBA00022840"/>
    </source>
</evidence>
<comment type="cofactor">
    <cofactor evidence="2">
        <name>K(+)</name>
        <dbReference type="ChEBI" id="CHEBI:29103"/>
    </cofactor>
</comment>
<comment type="subcellular location">
    <subcellularLocation>
        <location evidence="3 16">Cytoplasm</location>
    </subcellularLocation>
</comment>
<dbReference type="PANTHER" id="PTHR34265:SF1">
    <property type="entry name" value="TYPE III PANTOTHENATE KINASE"/>
    <property type="match status" value="1"/>
</dbReference>
<evidence type="ECO:0000256" key="7">
    <source>
        <dbReference type="ARBA" id="ARBA00022490"/>
    </source>
</evidence>
<evidence type="ECO:0000256" key="6">
    <source>
        <dbReference type="ARBA" id="ARBA00012102"/>
    </source>
</evidence>
<dbReference type="HAMAP" id="MF_01274">
    <property type="entry name" value="Pantothen_kinase_3"/>
    <property type="match status" value="1"/>
</dbReference>
<comment type="pathway">
    <text evidence="4 16">Cofactor biosynthesis; coenzyme A biosynthesis; CoA from (R)-pantothenate: step 1/5.</text>
</comment>
<evidence type="ECO:0000313" key="17">
    <source>
        <dbReference type="EMBL" id="GGZ18902.1"/>
    </source>
</evidence>
<keyword evidence="11 16" id="KW-0067">ATP-binding</keyword>
<sequence length="290" mass="32849">MRKFWGSLFFALLYIPYFRADFDLKETKPQGHKCDENNVNLPNFPVNNLVLDIGNTRVKAGLFASMVLKEEFSAKELGEVLDYIRQKDWQFAHAIVSSVRYDQEGLKEKLFFPFLYLDHDTPLPVDNCYESPRTLGLDRMAAAIGAVSNVLGNSPVLSIDLGTCITYDFVDGQSRYQGGSISPGLQMRYKAMHQQTARLPLIELESEGHLPDVLGKNTQDGMKSGVLQGVRFELEGLISYYQSQHQDLKVFICGGDSKFFESLTKDHIFVIPNLVLYGLNRILNYNVDKN</sequence>
<dbReference type="GO" id="GO:0005737">
    <property type="term" value="C:cytoplasm"/>
    <property type="evidence" value="ECO:0007669"/>
    <property type="project" value="UniProtKB-SubCell"/>
</dbReference>
<comment type="caution">
    <text evidence="17">The sequence shown here is derived from an EMBL/GenBank/DDBJ whole genome shotgun (WGS) entry which is preliminary data.</text>
</comment>
<keyword evidence="7 16" id="KW-0963">Cytoplasm</keyword>
<evidence type="ECO:0000256" key="15">
    <source>
        <dbReference type="ARBA" id="ARBA00040883"/>
    </source>
</evidence>
<keyword evidence="16" id="KW-0479">Metal-binding</keyword>
<keyword evidence="13 16" id="KW-0173">Coenzyme A biosynthesis</keyword>
<name>A0A918PR36_9BACT</name>
<dbReference type="PANTHER" id="PTHR34265">
    <property type="entry name" value="TYPE III PANTOTHENATE KINASE"/>
    <property type="match status" value="1"/>
</dbReference>
<dbReference type="SUPFAM" id="SSF53067">
    <property type="entry name" value="Actin-like ATPase domain"/>
    <property type="match status" value="2"/>
</dbReference>
<dbReference type="GO" id="GO:0005524">
    <property type="term" value="F:ATP binding"/>
    <property type="evidence" value="ECO:0007669"/>
    <property type="project" value="UniProtKB-UniRule"/>
</dbReference>
<evidence type="ECO:0000256" key="5">
    <source>
        <dbReference type="ARBA" id="ARBA00011738"/>
    </source>
</evidence>
<dbReference type="Proteomes" id="UP000619457">
    <property type="component" value="Unassembled WGS sequence"/>
</dbReference>
<evidence type="ECO:0000256" key="16">
    <source>
        <dbReference type="HAMAP-Rule" id="MF_01274"/>
    </source>
</evidence>
<feature type="binding site" evidence="16">
    <location>
        <position position="163"/>
    </location>
    <ligand>
        <name>ATP</name>
        <dbReference type="ChEBI" id="CHEBI:30616"/>
    </ligand>
</feature>
<evidence type="ECO:0000256" key="1">
    <source>
        <dbReference type="ARBA" id="ARBA00001206"/>
    </source>
</evidence>
<dbReference type="RefSeq" id="WP_018472591.1">
    <property type="nucleotide sequence ID" value="NZ_BMWX01000002.1"/>
</dbReference>
<organism evidence="17 18">
    <name type="scientific">Echinicola pacifica</name>
    <dbReference type="NCBI Taxonomy" id="346377"/>
    <lineage>
        <taxon>Bacteria</taxon>
        <taxon>Pseudomonadati</taxon>
        <taxon>Bacteroidota</taxon>
        <taxon>Cytophagia</taxon>
        <taxon>Cytophagales</taxon>
        <taxon>Cyclobacteriaceae</taxon>
        <taxon>Echinicola</taxon>
    </lineage>
</organism>
<keyword evidence="12 16" id="KW-0630">Potassium</keyword>
<proteinExistence type="inferred from homology"/>
<dbReference type="AlphaFoldDB" id="A0A918PR36"/>
<comment type="cofactor">
    <cofactor evidence="16">
        <name>NH4(+)</name>
        <dbReference type="ChEBI" id="CHEBI:28938"/>
    </cofactor>
    <cofactor evidence="16">
        <name>K(+)</name>
        <dbReference type="ChEBI" id="CHEBI:29103"/>
    </cofactor>
    <text evidence="16">A monovalent cation. Ammonium or potassium.</text>
</comment>
<accession>A0A918PR36</accession>
<dbReference type="GO" id="GO:0015937">
    <property type="term" value="P:coenzyme A biosynthetic process"/>
    <property type="evidence" value="ECO:0007669"/>
    <property type="project" value="UniProtKB-UniRule"/>
</dbReference>
<feature type="binding site" evidence="16">
    <location>
        <position position="160"/>
    </location>
    <ligand>
        <name>K(+)</name>
        <dbReference type="ChEBI" id="CHEBI:29103"/>
    </ligand>
</feature>
<dbReference type="Gene3D" id="3.30.420.40">
    <property type="match status" value="1"/>
</dbReference>
<feature type="binding site" evidence="16">
    <location>
        <position position="129"/>
    </location>
    <ligand>
        <name>substrate</name>
    </ligand>
</feature>
<dbReference type="Pfam" id="PF03309">
    <property type="entry name" value="Pan_kinase"/>
    <property type="match status" value="1"/>
</dbReference>
<evidence type="ECO:0000256" key="9">
    <source>
        <dbReference type="ARBA" id="ARBA00022741"/>
    </source>
</evidence>
<gene>
    <name evidence="16 17" type="primary">coaX</name>
    <name evidence="17" type="ORF">GCM10007049_09000</name>
</gene>
<dbReference type="GO" id="GO:0004594">
    <property type="term" value="F:pantothenate kinase activity"/>
    <property type="evidence" value="ECO:0007669"/>
    <property type="project" value="UniProtKB-UniRule"/>
</dbReference>
<comment type="subunit">
    <text evidence="5 16">Homodimer.</text>
</comment>
<evidence type="ECO:0000256" key="8">
    <source>
        <dbReference type="ARBA" id="ARBA00022679"/>
    </source>
</evidence>
<feature type="binding site" evidence="16">
    <location>
        <begin position="136"/>
        <end position="139"/>
    </location>
    <ligand>
        <name>substrate</name>
    </ligand>
</feature>
<comment type="catalytic activity">
    <reaction evidence="1 16">
        <text>(R)-pantothenate + ATP = (R)-4'-phosphopantothenate + ADP + H(+)</text>
        <dbReference type="Rhea" id="RHEA:16373"/>
        <dbReference type="ChEBI" id="CHEBI:10986"/>
        <dbReference type="ChEBI" id="CHEBI:15378"/>
        <dbReference type="ChEBI" id="CHEBI:29032"/>
        <dbReference type="ChEBI" id="CHEBI:30616"/>
        <dbReference type="ChEBI" id="CHEBI:456216"/>
        <dbReference type="EC" id="2.7.1.33"/>
    </reaction>
</comment>
<keyword evidence="18" id="KW-1185">Reference proteome</keyword>
<evidence type="ECO:0000256" key="14">
    <source>
        <dbReference type="ARBA" id="ARBA00038036"/>
    </source>
</evidence>
<keyword evidence="8 16" id="KW-0808">Transferase</keyword>
<feature type="binding site" evidence="16">
    <location>
        <position position="218"/>
    </location>
    <ligand>
        <name>substrate</name>
    </ligand>
</feature>
<feature type="binding site" evidence="16">
    <location>
        <begin position="52"/>
        <end position="59"/>
    </location>
    <ligand>
        <name>ATP</name>
        <dbReference type="ChEBI" id="CHEBI:30616"/>
    </ligand>
</feature>
<evidence type="ECO:0000256" key="10">
    <source>
        <dbReference type="ARBA" id="ARBA00022777"/>
    </source>
</evidence>
<dbReference type="CDD" id="cd24015">
    <property type="entry name" value="ASKHA_NBD_PanK-III"/>
    <property type="match status" value="1"/>
</dbReference>
<comment type="similarity">
    <text evidence="14 16">Belongs to the type III pantothenate kinase family.</text>
</comment>
<reference evidence="17" key="1">
    <citation type="journal article" date="2014" name="Int. J. Syst. Evol. Microbiol.">
        <title>Complete genome sequence of Corynebacterium casei LMG S-19264T (=DSM 44701T), isolated from a smear-ripened cheese.</title>
        <authorList>
            <consortium name="US DOE Joint Genome Institute (JGI-PGF)"/>
            <person name="Walter F."/>
            <person name="Albersmeier A."/>
            <person name="Kalinowski J."/>
            <person name="Ruckert C."/>
        </authorList>
    </citation>
    <scope>NUCLEOTIDE SEQUENCE</scope>
    <source>
        <strain evidence="17">KCTC 12368</strain>
    </source>
</reference>
<evidence type="ECO:0000256" key="3">
    <source>
        <dbReference type="ARBA" id="ARBA00004496"/>
    </source>
</evidence>
<keyword evidence="9 16" id="KW-0547">Nucleotide-binding</keyword>
<evidence type="ECO:0000256" key="4">
    <source>
        <dbReference type="ARBA" id="ARBA00005225"/>
    </source>
</evidence>
<dbReference type="InterPro" id="IPR004619">
    <property type="entry name" value="Type_III_PanK"/>
</dbReference>
<dbReference type="EMBL" id="BMWX01000002">
    <property type="protein sequence ID" value="GGZ18902.1"/>
    <property type="molecule type" value="Genomic_DNA"/>
</dbReference>
<evidence type="ECO:0000313" key="18">
    <source>
        <dbReference type="Proteomes" id="UP000619457"/>
    </source>
</evidence>
<dbReference type="EC" id="2.7.1.33" evidence="6 16"/>
<feature type="active site" description="Proton acceptor" evidence="16">
    <location>
        <position position="138"/>
    </location>
</feature>
<evidence type="ECO:0000256" key="13">
    <source>
        <dbReference type="ARBA" id="ARBA00022993"/>
    </source>
</evidence>
<dbReference type="NCBIfam" id="TIGR00671">
    <property type="entry name" value="baf"/>
    <property type="match status" value="1"/>
</dbReference>